<sequence>MESKSSVESVVESVVASVEEVDALLALVVDVLLTVFEVVLAATAGAPSATPEVVVVSLELVDRLVVENVLEEVIRAASCSRAIRLEEVMEVLKREDAEEEVAGSLEVEVVVLPESPEVDEVVDLSESPEVDEEVDLSESLSESPEVDEEVDLSESLEVDEEVLVEAAAAEVVVVVTAAFPAITTGLIETVLVPLDDEVEVVVRVDVASSVSIVEPVVVIVDNEEVVTSAKRTAVSEVVVSTDVVVGSTEVEEPEVMVVSVKVEDASSIRSSNPATEEVKLMPDVVDDVVALKEMLEVDAKASSAKCEAELAVVVRVEKAELEVVVPATVLVVEDWTSLISVANVKGVHPSGMMRSQYAKSVAFAETQNWALPKPMVPLVMSTFQPT</sequence>
<proteinExistence type="predicted"/>
<evidence type="ECO:0000256" key="1">
    <source>
        <dbReference type="SAM" id="MobiDB-lite"/>
    </source>
</evidence>
<dbReference type="GeneID" id="30004379"/>
<evidence type="ECO:0000313" key="3">
    <source>
        <dbReference type="Proteomes" id="UP000078343"/>
    </source>
</evidence>
<reference evidence="2 3" key="1">
    <citation type="submission" date="2016-04" db="EMBL/GenBank/DDBJ databases">
        <title>Draft genome of Fonsecaea erecta CBS 125763.</title>
        <authorList>
            <person name="Weiss V.A."/>
            <person name="Vicente V.A."/>
            <person name="Raittz R.T."/>
            <person name="Moreno L.F."/>
            <person name="De Souza E.M."/>
            <person name="Pedrosa F.O."/>
            <person name="Steffens M.B."/>
            <person name="Faoro H."/>
            <person name="Tadra-Sfeir M.Z."/>
            <person name="Najafzadeh M.J."/>
            <person name="Felipe M.S."/>
            <person name="Teixeira M."/>
            <person name="Sun J."/>
            <person name="Xi L."/>
            <person name="Gomes R."/>
            <person name="De Azevedo C.M."/>
            <person name="Salgado C.G."/>
            <person name="Da Silva M.B."/>
            <person name="Nascimento M.F."/>
            <person name="Queiroz-Telles F."/>
            <person name="Attili D.S."/>
            <person name="Gorbushina A."/>
        </authorList>
    </citation>
    <scope>NUCLEOTIDE SEQUENCE [LARGE SCALE GENOMIC DNA]</scope>
    <source>
        <strain evidence="2 3">CBS 125763</strain>
    </source>
</reference>
<dbReference type="Proteomes" id="UP000078343">
    <property type="component" value="Unassembled WGS sequence"/>
</dbReference>
<name>A0A178ZX18_9EURO</name>
<accession>A0A178ZX18</accession>
<protein>
    <submittedName>
        <fullName evidence="2">Uncharacterized protein</fullName>
    </submittedName>
</protein>
<evidence type="ECO:0000313" key="2">
    <source>
        <dbReference type="EMBL" id="OAP64237.1"/>
    </source>
</evidence>
<dbReference type="RefSeq" id="XP_018697604.1">
    <property type="nucleotide sequence ID" value="XM_018831725.1"/>
</dbReference>
<keyword evidence="3" id="KW-1185">Reference proteome</keyword>
<feature type="compositionally biased region" description="Acidic residues" evidence="1">
    <location>
        <begin position="124"/>
        <end position="136"/>
    </location>
</feature>
<comment type="caution">
    <text evidence="2">The sequence shown here is derived from an EMBL/GenBank/DDBJ whole genome shotgun (WGS) entry which is preliminary data.</text>
</comment>
<dbReference type="AlphaFoldDB" id="A0A178ZX18"/>
<feature type="region of interest" description="Disordered" evidence="1">
    <location>
        <begin position="124"/>
        <end position="148"/>
    </location>
</feature>
<organism evidence="2 3">
    <name type="scientific">Fonsecaea erecta</name>
    <dbReference type="NCBI Taxonomy" id="1367422"/>
    <lineage>
        <taxon>Eukaryota</taxon>
        <taxon>Fungi</taxon>
        <taxon>Dikarya</taxon>
        <taxon>Ascomycota</taxon>
        <taxon>Pezizomycotina</taxon>
        <taxon>Eurotiomycetes</taxon>
        <taxon>Chaetothyriomycetidae</taxon>
        <taxon>Chaetothyriales</taxon>
        <taxon>Herpotrichiellaceae</taxon>
        <taxon>Fonsecaea</taxon>
    </lineage>
</organism>
<dbReference type="EMBL" id="LVYI01000001">
    <property type="protein sequence ID" value="OAP64237.1"/>
    <property type="molecule type" value="Genomic_DNA"/>
</dbReference>
<gene>
    <name evidence="2" type="ORF">AYL99_00209</name>
</gene>